<dbReference type="EMBL" id="DS499595">
    <property type="protein sequence ID" value="EDP54597.1"/>
    <property type="molecule type" value="Genomic_DNA"/>
</dbReference>
<evidence type="ECO:0000313" key="3">
    <source>
        <dbReference type="Proteomes" id="UP000001699"/>
    </source>
</evidence>
<keyword evidence="1" id="KW-0812">Transmembrane</keyword>
<protein>
    <submittedName>
        <fullName evidence="2">Uncharacterized protein</fullName>
    </submittedName>
</protein>
<keyword evidence="3" id="KW-1185">Reference proteome</keyword>
<dbReference type="VEuPathDB" id="FungiDB:AFUB_026560"/>
<reference evidence="2 3" key="1">
    <citation type="journal article" date="2008" name="PLoS Genet.">
        <title>Genomic islands in the pathogenic filamentous fungus Aspergillus fumigatus.</title>
        <authorList>
            <person name="Fedorova N.D."/>
            <person name="Khaldi N."/>
            <person name="Joardar V.S."/>
            <person name="Maiti R."/>
            <person name="Amedeo P."/>
            <person name="Anderson M.J."/>
            <person name="Crabtree J."/>
            <person name="Silva J.C."/>
            <person name="Badger J.H."/>
            <person name="Albarraq A."/>
            <person name="Angiuoli S."/>
            <person name="Bussey H."/>
            <person name="Bowyer P."/>
            <person name="Cotty P.J."/>
            <person name="Dyer P.S."/>
            <person name="Egan A."/>
            <person name="Galens K."/>
            <person name="Fraser-Liggett C.M."/>
            <person name="Haas B.J."/>
            <person name="Inman J.M."/>
            <person name="Kent R."/>
            <person name="Lemieux S."/>
            <person name="Malavazi I."/>
            <person name="Orvis J."/>
            <person name="Roemer T."/>
            <person name="Ronning C.M."/>
            <person name="Sundaram J.P."/>
            <person name="Sutton G."/>
            <person name="Turner G."/>
            <person name="Venter J.C."/>
            <person name="White O.R."/>
            <person name="Whitty B.R."/>
            <person name="Youngman P."/>
            <person name="Wolfe K.H."/>
            <person name="Goldman G.H."/>
            <person name="Wortman J.R."/>
            <person name="Jiang B."/>
            <person name="Denning D.W."/>
            <person name="Nierman W.C."/>
        </authorList>
    </citation>
    <scope>NUCLEOTIDE SEQUENCE [LARGE SCALE GENOMIC DNA]</scope>
    <source>
        <strain evidence="3">CBS 144.89 / FGSC A1163 / CEA10</strain>
    </source>
</reference>
<accession>B0XSB1</accession>
<name>B0XSB1_ASPFC</name>
<keyword evidence="1" id="KW-1133">Transmembrane helix</keyword>
<dbReference type="Proteomes" id="UP000001699">
    <property type="component" value="Unassembled WGS sequence"/>
</dbReference>
<proteinExistence type="predicted"/>
<organism evidence="2 3">
    <name type="scientific">Aspergillus fumigatus (strain CBS 144.89 / FGSC A1163 / CEA10)</name>
    <name type="common">Neosartorya fumigata</name>
    <dbReference type="NCBI Taxonomy" id="451804"/>
    <lineage>
        <taxon>Eukaryota</taxon>
        <taxon>Fungi</taxon>
        <taxon>Dikarya</taxon>
        <taxon>Ascomycota</taxon>
        <taxon>Pezizomycotina</taxon>
        <taxon>Eurotiomycetes</taxon>
        <taxon>Eurotiomycetidae</taxon>
        <taxon>Eurotiales</taxon>
        <taxon>Aspergillaceae</taxon>
        <taxon>Aspergillus</taxon>
        <taxon>Aspergillus subgen. Fumigati</taxon>
    </lineage>
</organism>
<feature type="transmembrane region" description="Helical" evidence="1">
    <location>
        <begin position="16"/>
        <end position="39"/>
    </location>
</feature>
<evidence type="ECO:0000256" key="1">
    <source>
        <dbReference type="SAM" id="Phobius"/>
    </source>
</evidence>
<dbReference type="HOGENOM" id="CLU_2811885_0_0_1"/>
<evidence type="ECO:0000313" key="2">
    <source>
        <dbReference type="EMBL" id="EDP54597.1"/>
    </source>
</evidence>
<keyword evidence="1" id="KW-0472">Membrane</keyword>
<sequence length="67" mass="7470">MSPWSHKAEPTAQHTFFLGVVCMISSGAAQGVTLSNVLSSHPRFNIRNRRLRIDYAGSNVWTLQRGL</sequence>
<gene>
    <name evidence="2" type="ORF">AFUB_026560</name>
</gene>
<dbReference type="AlphaFoldDB" id="B0XSB1"/>